<name>A0AA38MQ76_9CUCU</name>
<proteinExistence type="predicted"/>
<evidence type="ECO:0000313" key="2">
    <source>
        <dbReference type="EMBL" id="KAJ3667115.1"/>
    </source>
</evidence>
<protein>
    <submittedName>
        <fullName evidence="2">Uncharacterized protein</fullName>
    </submittedName>
</protein>
<keyword evidence="3" id="KW-1185">Reference proteome</keyword>
<dbReference type="Proteomes" id="UP001168821">
    <property type="component" value="Unassembled WGS sequence"/>
</dbReference>
<comment type="caution">
    <text evidence="2">The sequence shown here is derived from an EMBL/GenBank/DDBJ whole genome shotgun (WGS) entry which is preliminary data.</text>
</comment>
<evidence type="ECO:0000313" key="3">
    <source>
        <dbReference type="Proteomes" id="UP001168821"/>
    </source>
</evidence>
<organism evidence="2 3">
    <name type="scientific">Zophobas morio</name>
    <dbReference type="NCBI Taxonomy" id="2755281"/>
    <lineage>
        <taxon>Eukaryota</taxon>
        <taxon>Metazoa</taxon>
        <taxon>Ecdysozoa</taxon>
        <taxon>Arthropoda</taxon>
        <taxon>Hexapoda</taxon>
        <taxon>Insecta</taxon>
        <taxon>Pterygota</taxon>
        <taxon>Neoptera</taxon>
        <taxon>Endopterygota</taxon>
        <taxon>Coleoptera</taxon>
        <taxon>Polyphaga</taxon>
        <taxon>Cucujiformia</taxon>
        <taxon>Tenebrionidae</taxon>
        <taxon>Zophobas</taxon>
    </lineage>
</organism>
<gene>
    <name evidence="2" type="ORF">Zmor_002521</name>
    <name evidence="1" type="ORF">Zmor_022037</name>
</gene>
<sequence>MFCARNAARMIRSVENSIISNRFLSQLVKAAFVLQGRLLGKVDAYFSSFRRCNYPRVSPQGVVEIVQECGRYSKYVFAFFSQDFSYVAGATAATRITSWVFMGFLMADGHGVEAGELRAMFGGLRACCRETHKKYQHNKLLLL</sequence>
<dbReference type="EMBL" id="JALNTZ010000001">
    <property type="protein sequence ID" value="KAJ3667115.1"/>
    <property type="molecule type" value="Genomic_DNA"/>
</dbReference>
<evidence type="ECO:0000313" key="1">
    <source>
        <dbReference type="EMBL" id="KAJ3650343.1"/>
    </source>
</evidence>
<accession>A0AA38MQ76</accession>
<dbReference type="AlphaFoldDB" id="A0AA38MQ76"/>
<dbReference type="EMBL" id="JALNTZ010000006">
    <property type="protein sequence ID" value="KAJ3650343.1"/>
    <property type="molecule type" value="Genomic_DNA"/>
</dbReference>
<reference evidence="2" key="1">
    <citation type="journal article" date="2023" name="G3 (Bethesda)">
        <title>Whole genome assemblies of Zophobas morio and Tenebrio molitor.</title>
        <authorList>
            <person name="Kaur S."/>
            <person name="Stinson S.A."/>
            <person name="diCenzo G.C."/>
        </authorList>
    </citation>
    <scope>NUCLEOTIDE SEQUENCE</scope>
    <source>
        <strain evidence="2">QUZm001</strain>
    </source>
</reference>